<dbReference type="Proteomes" id="UP000256964">
    <property type="component" value="Unassembled WGS sequence"/>
</dbReference>
<comment type="catalytic activity">
    <reaction evidence="9 10">
        <text>glycine(in) = glycine(out)</text>
        <dbReference type="Rhea" id="RHEA:70715"/>
        <dbReference type="ChEBI" id="CHEBI:57305"/>
    </reaction>
</comment>
<reference evidence="12 13" key="1">
    <citation type="journal article" date="2018" name="Biotechnol. Biofuels">
        <title>Integrative visual omics of the white-rot fungus Polyporus brumalis exposes the biotechnological potential of its oxidative enzymes for delignifying raw plant biomass.</title>
        <authorList>
            <person name="Miyauchi S."/>
            <person name="Rancon A."/>
            <person name="Drula E."/>
            <person name="Hage H."/>
            <person name="Chaduli D."/>
            <person name="Favel A."/>
            <person name="Grisel S."/>
            <person name="Henrissat B."/>
            <person name="Herpoel-Gimbert I."/>
            <person name="Ruiz-Duenas F.J."/>
            <person name="Chevret D."/>
            <person name="Hainaut M."/>
            <person name="Lin J."/>
            <person name="Wang M."/>
            <person name="Pangilinan J."/>
            <person name="Lipzen A."/>
            <person name="Lesage-Meessen L."/>
            <person name="Navarro D."/>
            <person name="Riley R."/>
            <person name="Grigoriev I.V."/>
            <person name="Zhou S."/>
            <person name="Raouche S."/>
            <person name="Rosso M.N."/>
        </authorList>
    </citation>
    <scope>NUCLEOTIDE SEQUENCE [LARGE SCALE GENOMIC DNA]</scope>
    <source>
        <strain evidence="12 13">BRFM 1820</strain>
    </source>
</reference>
<evidence type="ECO:0000313" key="13">
    <source>
        <dbReference type="Proteomes" id="UP000256964"/>
    </source>
</evidence>
<evidence type="ECO:0000256" key="9">
    <source>
        <dbReference type="ARBA" id="ARBA00034060"/>
    </source>
</evidence>
<dbReference type="PANTHER" id="PTHR46181:SF3">
    <property type="entry name" value="MITOCHONDRIAL GLYCINE TRANSPORTER"/>
    <property type="match status" value="1"/>
</dbReference>
<evidence type="ECO:0000256" key="10">
    <source>
        <dbReference type="HAMAP-Rule" id="MF_03064"/>
    </source>
</evidence>
<keyword evidence="4 10" id="KW-0677">Repeat</keyword>
<evidence type="ECO:0000256" key="2">
    <source>
        <dbReference type="ARBA" id="ARBA00022448"/>
    </source>
</evidence>
<name>A0A371DK70_9APHY</name>
<evidence type="ECO:0000256" key="4">
    <source>
        <dbReference type="ARBA" id="ARBA00022737"/>
    </source>
</evidence>
<dbReference type="GO" id="GO:0005743">
    <property type="term" value="C:mitochondrial inner membrane"/>
    <property type="evidence" value="ECO:0007669"/>
    <property type="project" value="UniProtKB-SubCell"/>
</dbReference>
<feature type="repeat" description="Solcar" evidence="11">
    <location>
        <begin position="226"/>
        <end position="311"/>
    </location>
</feature>
<evidence type="ECO:0000256" key="8">
    <source>
        <dbReference type="ARBA" id="ARBA00023136"/>
    </source>
</evidence>
<dbReference type="SUPFAM" id="SSF103506">
    <property type="entry name" value="Mitochondrial carrier"/>
    <property type="match status" value="1"/>
</dbReference>
<dbReference type="EMBL" id="KZ857388">
    <property type="protein sequence ID" value="RDX52931.1"/>
    <property type="molecule type" value="Genomic_DNA"/>
</dbReference>
<dbReference type="InterPro" id="IPR023395">
    <property type="entry name" value="MCP_dom_sf"/>
</dbReference>
<dbReference type="GO" id="GO:1904983">
    <property type="term" value="P:glycine import into mitochondrion"/>
    <property type="evidence" value="ECO:0007669"/>
    <property type="project" value="UniProtKB-UniRule"/>
</dbReference>
<dbReference type="STRING" id="139420.A0A371DK70"/>
<dbReference type="OrthoDB" id="1924968at2759"/>
<dbReference type="PROSITE" id="PS50920">
    <property type="entry name" value="SOLCAR"/>
    <property type="match status" value="3"/>
</dbReference>
<keyword evidence="7 10" id="KW-0496">Mitochondrion</keyword>
<dbReference type="PANTHER" id="PTHR46181">
    <property type="entry name" value="MITOCHONDRIAL GLYCINE TRANSPORTER"/>
    <property type="match status" value="1"/>
</dbReference>
<evidence type="ECO:0000256" key="11">
    <source>
        <dbReference type="PROSITE-ProRule" id="PRU00282"/>
    </source>
</evidence>
<dbReference type="Pfam" id="PF00153">
    <property type="entry name" value="Mito_carr"/>
    <property type="match status" value="3"/>
</dbReference>
<protein>
    <recommendedName>
        <fullName evidence="10">Mitochondrial glycine transporter</fullName>
    </recommendedName>
    <alternativeName>
        <fullName evidence="10">Solute carrier family 25 member 38 homolog</fullName>
    </alternativeName>
</protein>
<dbReference type="HAMAP" id="MF_03064">
    <property type="entry name" value="SLC25A38"/>
    <property type="match status" value="1"/>
</dbReference>
<keyword evidence="2 10" id="KW-0813">Transport</keyword>
<sequence length="320" mass="34724">MNNVSQHLLSGALSGFASTIILQPFDLLKTRIQQPDHLRKLSHSPLSPQSTFIFRTARDIVQRDGFLGLWRGTSPSLLRNVPGVALYFTGLSQFRSFLATSPYFTPLRASSPSQSTSTLPKLTAQGNLLAGAFTRVTVGLLLNPFSVIKARYESSYYSYGSLPQAFIGLIRSGPSEIFRGAIASSLRDAPYAGIFVVFYEHIKTSLSSAMSAAPNSAVVAAVPFSLSTAVHSLSAASAGALATLATQPFDVLKTKMQVRSESKYRGLWSTVRAVWQQRGVAGFFDGSTLRMSRKIFSSAIGWAVYEGVLIAVRRPSRELD</sequence>
<keyword evidence="8 10" id="KW-0472">Membrane</keyword>
<keyword evidence="5 10" id="KW-0999">Mitochondrion inner membrane</keyword>
<gene>
    <name evidence="12" type="ORF">OH76DRAFT_1399497</name>
</gene>
<dbReference type="GO" id="GO:0015187">
    <property type="term" value="F:glycine transmembrane transporter activity"/>
    <property type="evidence" value="ECO:0007669"/>
    <property type="project" value="UniProtKB-UniRule"/>
</dbReference>
<keyword evidence="3 10" id="KW-0812">Transmembrane</keyword>
<evidence type="ECO:0000256" key="1">
    <source>
        <dbReference type="ARBA" id="ARBA00004225"/>
    </source>
</evidence>
<organism evidence="12 13">
    <name type="scientific">Lentinus brumalis</name>
    <dbReference type="NCBI Taxonomy" id="2498619"/>
    <lineage>
        <taxon>Eukaryota</taxon>
        <taxon>Fungi</taxon>
        <taxon>Dikarya</taxon>
        <taxon>Basidiomycota</taxon>
        <taxon>Agaricomycotina</taxon>
        <taxon>Agaricomycetes</taxon>
        <taxon>Polyporales</taxon>
        <taxon>Polyporaceae</taxon>
        <taxon>Lentinus</taxon>
    </lineage>
</organism>
<keyword evidence="13" id="KW-1185">Reference proteome</keyword>
<comment type="similarity">
    <text evidence="10">Belongs to the mitochondrial carrier (TC 2.A.29) family. SLC25A38 subfamily.</text>
</comment>
<accession>A0A371DK70</accession>
<evidence type="ECO:0000256" key="5">
    <source>
        <dbReference type="ARBA" id="ARBA00022792"/>
    </source>
</evidence>
<feature type="repeat" description="Solcar" evidence="11">
    <location>
        <begin position="122"/>
        <end position="205"/>
    </location>
</feature>
<feature type="repeat" description="Solcar" evidence="11">
    <location>
        <begin position="2"/>
        <end position="97"/>
    </location>
</feature>
<comment type="function">
    <text evidence="10">Mitochondrial glycine transporter that imports glycine into the mitochondrial matrix. Plays an important role in providing glycine for the first enzymatic step in heme biosynthesis, the condensation of glycine with succinyl-CoA to produce 5-aminolevulinate (ALA) in the miochondrial matrix.</text>
</comment>
<dbReference type="AlphaFoldDB" id="A0A371DK70"/>
<dbReference type="PRINTS" id="PR00926">
    <property type="entry name" value="MITOCARRIER"/>
</dbReference>
<dbReference type="InterPro" id="IPR002067">
    <property type="entry name" value="MCP"/>
</dbReference>
<evidence type="ECO:0000256" key="6">
    <source>
        <dbReference type="ARBA" id="ARBA00022989"/>
    </source>
</evidence>
<dbReference type="Gene3D" id="1.50.40.10">
    <property type="entry name" value="Mitochondrial carrier domain"/>
    <property type="match status" value="1"/>
</dbReference>
<dbReference type="InterPro" id="IPR018108">
    <property type="entry name" value="MCP_transmembrane"/>
</dbReference>
<comment type="subcellular location">
    <subcellularLocation>
        <location evidence="10">Mitochondrion inner membrane</location>
        <topology evidence="10">Multi-pass membrane protein</topology>
    </subcellularLocation>
    <subcellularLocation>
        <location evidence="1">Mitochondrion membrane</location>
        <topology evidence="1">Multi-pass membrane protein</topology>
    </subcellularLocation>
</comment>
<evidence type="ECO:0000256" key="3">
    <source>
        <dbReference type="ARBA" id="ARBA00022692"/>
    </source>
</evidence>
<evidence type="ECO:0000256" key="7">
    <source>
        <dbReference type="ARBA" id="ARBA00023128"/>
    </source>
</evidence>
<evidence type="ECO:0000313" key="12">
    <source>
        <dbReference type="EMBL" id="RDX52931.1"/>
    </source>
</evidence>
<keyword evidence="6 10" id="KW-1133">Transmembrane helix</keyword>
<dbReference type="InterPro" id="IPR030847">
    <property type="entry name" value="Hem25/SLC25A38"/>
</dbReference>
<proteinExistence type="inferred from homology"/>